<dbReference type="SUPFAM" id="SSF144232">
    <property type="entry name" value="HIT/MYND zinc finger-like"/>
    <property type="match status" value="1"/>
</dbReference>
<dbReference type="HOGENOM" id="CLU_094262_0_1_1"/>
<reference evidence="6 7" key="1">
    <citation type="journal article" date="2012" name="Science">
        <title>The Paleozoic origin of enzymatic lignin decomposition reconstructed from 31 fungal genomes.</title>
        <authorList>
            <person name="Floudas D."/>
            <person name="Binder M."/>
            <person name="Riley R."/>
            <person name="Barry K."/>
            <person name="Blanchette R.A."/>
            <person name="Henrissat B."/>
            <person name="Martinez A.T."/>
            <person name="Otillar R."/>
            <person name="Spatafora J.W."/>
            <person name="Yadav J.S."/>
            <person name="Aerts A."/>
            <person name="Benoit I."/>
            <person name="Boyd A."/>
            <person name="Carlson A."/>
            <person name="Copeland A."/>
            <person name="Coutinho P.M."/>
            <person name="de Vries R.P."/>
            <person name="Ferreira P."/>
            <person name="Findley K."/>
            <person name="Foster B."/>
            <person name="Gaskell J."/>
            <person name="Glotzer D."/>
            <person name="Gorecki P."/>
            <person name="Heitman J."/>
            <person name="Hesse C."/>
            <person name="Hori C."/>
            <person name="Igarashi K."/>
            <person name="Jurgens J.A."/>
            <person name="Kallen N."/>
            <person name="Kersten P."/>
            <person name="Kohler A."/>
            <person name="Kuees U."/>
            <person name="Kumar T.K.A."/>
            <person name="Kuo A."/>
            <person name="LaButti K."/>
            <person name="Larrondo L.F."/>
            <person name="Lindquist E."/>
            <person name="Ling A."/>
            <person name="Lombard V."/>
            <person name="Lucas S."/>
            <person name="Lundell T."/>
            <person name="Martin R."/>
            <person name="McLaughlin D.J."/>
            <person name="Morgenstern I."/>
            <person name="Morin E."/>
            <person name="Murat C."/>
            <person name="Nagy L.G."/>
            <person name="Nolan M."/>
            <person name="Ohm R.A."/>
            <person name="Patyshakuliyeva A."/>
            <person name="Rokas A."/>
            <person name="Ruiz-Duenas F.J."/>
            <person name="Sabat G."/>
            <person name="Salamov A."/>
            <person name="Samejima M."/>
            <person name="Schmutz J."/>
            <person name="Slot J.C."/>
            <person name="St John F."/>
            <person name="Stenlid J."/>
            <person name="Sun H."/>
            <person name="Sun S."/>
            <person name="Syed K."/>
            <person name="Tsang A."/>
            <person name="Wiebenga A."/>
            <person name="Young D."/>
            <person name="Pisabarro A."/>
            <person name="Eastwood D.C."/>
            <person name="Martin F."/>
            <person name="Cullen D."/>
            <person name="Grigoriev I.V."/>
            <person name="Hibbett D.S."/>
        </authorList>
    </citation>
    <scope>NUCLEOTIDE SEQUENCE</scope>
    <source>
        <strain evidence="7">FP-58527</strain>
    </source>
</reference>
<dbReference type="GO" id="GO:0008270">
    <property type="term" value="F:zinc ion binding"/>
    <property type="evidence" value="ECO:0007669"/>
    <property type="project" value="UniProtKB-KW"/>
</dbReference>
<evidence type="ECO:0000256" key="1">
    <source>
        <dbReference type="ARBA" id="ARBA00022723"/>
    </source>
</evidence>
<dbReference type="InterPro" id="IPR024119">
    <property type="entry name" value="TF_DEAF-1"/>
</dbReference>
<dbReference type="eggNOG" id="ENOG502RZ3H">
    <property type="taxonomic scope" value="Eukaryota"/>
</dbReference>
<gene>
    <name evidence="6" type="ORF">FOMPIDRAFT_98531</name>
</gene>
<accession>S8DTI1</accession>
<dbReference type="GO" id="GO:0000981">
    <property type="term" value="F:DNA-binding transcription factor activity, RNA polymerase II-specific"/>
    <property type="evidence" value="ECO:0007669"/>
    <property type="project" value="TreeGrafter"/>
</dbReference>
<dbReference type="PANTHER" id="PTHR10237:SF14">
    <property type="entry name" value="MYND-TYPE DOMAIN-CONTAINING PROTEIN"/>
    <property type="match status" value="1"/>
</dbReference>
<dbReference type="PANTHER" id="PTHR10237">
    <property type="entry name" value="DEFORMED EPIDERMAL AUTOREGULATORY FACTOR 1 HOMOLOG SUPPRESSIN"/>
    <property type="match status" value="1"/>
</dbReference>
<dbReference type="OrthoDB" id="432970at2759"/>
<dbReference type="STRING" id="743788.S8DTI1"/>
<dbReference type="InterPro" id="IPR002893">
    <property type="entry name" value="Znf_MYND"/>
</dbReference>
<organism evidence="6 7">
    <name type="scientific">Fomitopsis schrenkii</name>
    <name type="common">Brown rot fungus</name>
    <dbReference type="NCBI Taxonomy" id="2126942"/>
    <lineage>
        <taxon>Eukaryota</taxon>
        <taxon>Fungi</taxon>
        <taxon>Dikarya</taxon>
        <taxon>Basidiomycota</taxon>
        <taxon>Agaricomycotina</taxon>
        <taxon>Agaricomycetes</taxon>
        <taxon>Polyporales</taxon>
        <taxon>Fomitopsis</taxon>
    </lineage>
</organism>
<feature type="domain" description="MYND-type" evidence="5">
    <location>
        <begin position="13"/>
        <end position="53"/>
    </location>
</feature>
<evidence type="ECO:0000313" key="7">
    <source>
        <dbReference type="Proteomes" id="UP000015241"/>
    </source>
</evidence>
<dbReference type="Pfam" id="PF01753">
    <property type="entry name" value="zf-MYND"/>
    <property type="match status" value="1"/>
</dbReference>
<proteinExistence type="predicted"/>
<evidence type="ECO:0000256" key="3">
    <source>
        <dbReference type="ARBA" id="ARBA00022833"/>
    </source>
</evidence>
<protein>
    <recommendedName>
        <fullName evidence="5">MYND-type domain-containing protein</fullName>
    </recommendedName>
</protein>
<keyword evidence="1" id="KW-0479">Metal-binding</keyword>
<keyword evidence="3" id="KW-0862">Zinc</keyword>
<name>S8DTI1_FOMSC</name>
<dbReference type="Gene3D" id="6.10.140.2220">
    <property type="match status" value="1"/>
</dbReference>
<dbReference type="EMBL" id="KE504230">
    <property type="protein sequence ID" value="EPS94528.1"/>
    <property type="molecule type" value="Genomic_DNA"/>
</dbReference>
<evidence type="ECO:0000259" key="5">
    <source>
        <dbReference type="PROSITE" id="PS50865"/>
    </source>
</evidence>
<evidence type="ECO:0000256" key="4">
    <source>
        <dbReference type="PROSITE-ProRule" id="PRU00134"/>
    </source>
</evidence>
<dbReference type="GO" id="GO:0005634">
    <property type="term" value="C:nucleus"/>
    <property type="evidence" value="ECO:0007669"/>
    <property type="project" value="TreeGrafter"/>
</dbReference>
<evidence type="ECO:0000313" key="6">
    <source>
        <dbReference type="EMBL" id="EPS94528.1"/>
    </source>
</evidence>
<keyword evidence="2 4" id="KW-0863">Zinc-finger</keyword>
<dbReference type="PROSITE" id="PS50865">
    <property type="entry name" value="ZF_MYND_2"/>
    <property type="match status" value="1"/>
</dbReference>
<dbReference type="Proteomes" id="UP000015241">
    <property type="component" value="Unassembled WGS sequence"/>
</dbReference>
<dbReference type="InParanoid" id="S8DTI1"/>
<keyword evidence="7" id="KW-1185">Reference proteome</keyword>
<sequence length="236" mass="26772">MPPAIPKAALHKCNNCYVSGAEKTLQKCARCRAAKYCSKECQRADWPKHKRGCQFNADLASALKEHEQSPLGLLERLVLPDGISRYELDQRLEKWVRWHHPTLMAATIDALRLPDDLTRARTQVLHIQLEARTDHGDATAKFFRVLDAHVVDVADAMHFHAPWPESLVALRDMQEDSEKMHRGTIAACMVECKQLAVQTVPFGSIKNLRPGPAVNPRWKEGLIQYVEEGKKLLARR</sequence>
<evidence type="ECO:0000256" key="2">
    <source>
        <dbReference type="ARBA" id="ARBA00022771"/>
    </source>
</evidence>
<dbReference type="AlphaFoldDB" id="S8DTI1"/>